<keyword evidence="4" id="KW-1185">Reference proteome</keyword>
<name>A0A0J9GU13_9RHOB</name>
<protein>
    <recommendedName>
        <fullName evidence="2">LCCL domain-containing protein</fullName>
    </recommendedName>
</protein>
<dbReference type="Gene3D" id="2.170.130.20">
    <property type="entry name" value="LCCL-like domain"/>
    <property type="match status" value="2"/>
</dbReference>
<feature type="chain" id="PRO_5005319967" description="LCCL domain-containing protein" evidence="1">
    <location>
        <begin position="18"/>
        <end position="229"/>
    </location>
</feature>
<dbReference type="PANTHER" id="PTHR31331">
    <property type="entry name" value="LCCL DOMAIN PROTEIN (AFU_ORTHOLOGUE AFUA_5G08630)"/>
    <property type="match status" value="1"/>
</dbReference>
<keyword evidence="1" id="KW-0732">Signal</keyword>
<dbReference type="SMART" id="SM00603">
    <property type="entry name" value="LCCL"/>
    <property type="match status" value="2"/>
</dbReference>
<feature type="domain" description="LCCL" evidence="2">
    <location>
        <begin position="148"/>
        <end position="223"/>
    </location>
</feature>
<dbReference type="AlphaFoldDB" id="A0A0J9GU13"/>
<dbReference type="Pfam" id="PF03815">
    <property type="entry name" value="LCCL"/>
    <property type="match status" value="2"/>
</dbReference>
<dbReference type="STRING" id="1675527.AIOL_002001"/>
<evidence type="ECO:0000259" key="2">
    <source>
        <dbReference type="PROSITE" id="PS50820"/>
    </source>
</evidence>
<dbReference type="SUPFAM" id="SSF69848">
    <property type="entry name" value="LCCL domain"/>
    <property type="match status" value="2"/>
</dbReference>
<comment type="caution">
    <text evidence="3">The sequence shown here is derived from an EMBL/GenBank/DDBJ whole genome shotgun (WGS) entry which is preliminary data.</text>
</comment>
<feature type="signal peptide" evidence="1">
    <location>
        <begin position="1"/>
        <end position="17"/>
    </location>
</feature>
<dbReference type="OrthoDB" id="9814546at2"/>
<accession>A0A0J9GU13</accession>
<dbReference type="Proteomes" id="UP000037178">
    <property type="component" value="Unassembled WGS sequence"/>
</dbReference>
<dbReference type="PANTHER" id="PTHR31331:SF1">
    <property type="entry name" value="CYSTEINE RICH SECRETORY PROTEIN LCCL DOMAIN CONTAINING 2"/>
    <property type="match status" value="1"/>
</dbReference>
<gene>
    <name evidence="3" type="ORF">AIOL_002001</name>
</gene>
<proteinExistence type="predicted"/>
<dbReference type="PATRIC" id="fig|1675527.3.peg.2106"/>
<reference evidence="3 4" key="1">
    <citation type="submission" date="2015-06" db="EMBL/GenBank/DDBJ databases">
        <title>Draft genome sequence of an Alphaproteobacteria species associated to the Mediterranean sponge Oscarella lobularis.</title>
        <authorList>
            <person name="Jourda C."/>
            <person name="Santini S."/>
            <person name="Claverie J.-M."/>
        </authorList>
    </citation>
    <scope>NUCLEOTIDE SEQUENCE [LARGE SCALE GENOMIC DNA]</scope>
    <source>
        <strain evidence="3">IGS</strain>
    </source>
</reference>
<dbReference type="InterPro" id="IPR036609">
    <property type="entry name" value="LCCL_sf"/>
</dbReference>
<dbReference type="EMBL" id="LFTY01000002">
    <property type="protein sequence ID" value="KMW57043.1"/>
    <property type="molecule type" value="Genomic_DNA"/>
</dbReference>
<evidence type="ECO:0000256" key="1">
    <source>
        <dbReference type="SAM" id="SignalP"/>
    </source>
</evidence>
<evidence type="ECO:0000313" key="3">
    <source>
        <dbReference type="EMBL" id="KMW57043.1"/>
    </source>
</evidence>
<sequence length="229" mass="23011">MRYLITPALLIFGTVLAAPAIAQSGKKSPSGAAPVEAPECGRFPGGDVVCSCPAGGVDRSVWGVGPYTGDSDVCTAARHAGVIGADGGVVSLSERPGQSGYEGSTANGVTTSSWGSYGQSFAFASAGGASTLEATGLPRCTKMPAGADRYSCACPADAPLGSVWGNGPYTADSDICTAALHLAYIDAEGGDVHVLRVQGLSSYFGAESNGVTSSGWGAFVSSTTFHWNR</sequence>
<dbReference type="InterPro" id="IPR004043">
    <property type="entry name" value="LCCL"/>
</dbReference>
<organism evidence="3 4">
    <name type="scientific">Candidatus Rhodobacter oscarellae</name>
    <dbReference type="NCBI Taxonomy" id="1675527"/>
    <lineage>
        <taxon>Bacteria</taxon>
        <taxon>Pseudomonadati</taxon>
        <taxon>Pseudomonadota</taxon>
        <taxon>Alphaproteobacteria</taxon>
        <taxon>Rhodobacterales</taxon>
        <taxon>Rhodobacter group</taxon>
        <taxon>Rhodobacter</taxon>
    </lineage>
</organism>
<dbReference type="InterPro" id="IPR051957">
    <property type="entry name" value="CRISP-LCCL_domain"/>
</dbReference>
<dbReference type="PROSITE" id="PS50820">
    <property type="entry name" value="LCCL"/>
    <property type="match status" value="2"/>
</dbReference>
<feature type="domain" description="LCCL" evidence="2">
    <location>
        <begin position="60"/>
        <end position="121"/>
    </location>
</feature>
<dbReference type="RefSeq" id="WP_049642834.1">
    <property type="nucleotide sequence ID" value="NZ_LFTY01000002.1"/>
</dbReference>
<evidence type="ECO:0000313" key="4">
    <source>
        <dbReference type="Proteomes" id="UP000037178"/>
    </source>
</evidence>